<accession>A0AAD5Q9V7</accession>
<dbReference type="EMBL" id="JAKCXM010000188">
    <property type="protein sequence ID" value="KAJ0399284.1"/>
    <property type="molecule type" value="Genomic_DNA"/>
</dbReference>
<dbReference type="Pfam" id="PF02685">
    <property type="entry name" value="Glucokinase"/>
    <property type="match status" value="1"/>
</dbReference>
<evidence type="ECO:0000256" key="6">
    <source>
        <dbReference type="SAM" id="MobiDB-lite"/>
    </source>
</evidence>
<dbReference type="SUPFAM" id="SSF53067">
    <property type="entry name" value="Actin-like ATPase domain"/>
    <property type="match status" value="1"/>
</dbReference>
<dbReference type="Gene3D" id="3.30.420.40">
    <property type="match status" value="1"/>
</dbReference>
<dbReference type="Gene3D" id="3.40.367.20">
    <property type="match status" value="1"/>
</dbReference>
<keyword evidence="1 5" id="KW-0853">WD repeat</keyword>
<keyword evidence="4" id="KW-0418">Kinase</keyword>
<evidence type="ECO:0000256" key="3">
    <source>
        <dbReference type="ARBA" id="ARBA00022737"/>
    </source>
</evidence>
<evidence type="ECO:0000313" key="9">
    <source>
        <dbReference type="Proteomes" id="UP001209570"/>
    </source>
</evidence>
<dbReference type="CDD" id="cd00200">
    <property type="entry name" value="WD40"/>
    <property type="match status" value="1"/>
</dbReference>
<dbReference type="CDD" id="cd24008">
    <property type="entry name" value="ASKHA_NBD_GLK"/>
    <property type="match status" value="1"/>
</dbReference>
<dbReference type="NCBIfam" id="TIGR00749">
    <property type="entry name" value="glk"/>
    <property type="match status" value="1"/>
</dbReference>
<evidence type="ECO:0000256" key="4">
    <source>
        <dbReference type="ARBA" id="ARBA00022777"/>
    </source>
</evidence>
<keyword evidence="7" id="KW-0812">Transmembrane</keyword>
<keyword evidence="3" id="KW-0677">Repeat</keyword>
<dbReference type="AlphaFoldDB" id="A0AAD5Q9V7"/>
<dbReference type="GO" id="GO:0005536">
    <property type="term" value="F:D-glucose binding"/>
    <property type="evidence" value="ECO:0007669"/>
    <property type="project" value="InterPro"/>
</dbReference>
<dbReference type="SMART" id="SM00320">
    <property type="entry name" value="WD40"/>
    <property type="match status" value="7"/>
</dbReference>
<evidence type="ECO:0000256" key="5">
    <source>
        <dbReference type="PROSITE-ProRule" id="PRU00221"/>
    </source>
</evidence>
<dbReference type="InterPro" id="IPR043129">
    <property type="entry name" value="ATPase_NBD"/>
</dbReference>
<dbReference type="InterPro" id="IPR003836">
    <property type="entry name" value="Glucokinase"/>
</dbReference>
<keyword evidence="7" id="KW-0472">Membrane</keyword>
<feature type="transmembrane region" description="Helical" evidence="7">
    <location>
        <begin position="759"/>
        <end position="780"/>
    </location>
</feature>
<dbReference type="InterPro" id="IPR036322">
    <property type="entry name" value="WD40_repeat_dom_sf"/>
</dbReference>
<keyword evidence="7" id="KW-1133">Transmembrane helix</keyword>
<feature type="repeat" description="WD" evidence="5">
    <location>
        <begin position="236"/>
        <end position="270"/>
    </location>
</feature>
<dbReference type="InterPro" id="IPR020472">
    <property type="entry name" value="WD40_PAC1"/>
</dbReference>
<evidence type="ECO:0008006" key="10">
    <source>
        <dbReference type="Google" id="ProtNLM"/>
    </source>
</evidence>
<organism evidence="8 9">
    <name type="scientific">Pythium insidiosum</name>
    <name type="common">Pythiosis disease agent</name>
    <dbReference type="NCBI Taxonomy" id="114742"/>
    <lineage>
        <taxon>Eukaryota</taxon>
        <taxon>Sar</taxon>
        <taxon>Stramenopiles</taxon>
        <taxon>Oomycota</taxon>
        <taxon>Peronosporomycetes</taxon>
        <taxon>Pythiales</taxon>
        <taxon>Pythiaceae</taxon>
        <taxon>Pythium</taxon>
    </lineage>
</organism>
<dbReference type="Gene3D" id="2.130.10.10">
    <property type="entry name" value="YVTN repeat-like/Quinoprotein amine dehydrogenase"/>
    <property type="match status" value="1"/>
</dbReference>
<evidence type="ECO:0000256" key="2">
    <source>
        <dbReference type="ARBA" id="ARBA00022679"/>
    </source>
</evidence>
<dbReference type="InterPro" id="IPR001680">
    <property type="entry name" value="WD40_rpt"/>
</dbReference>
<sequence>MAPPKRTLSDDGGATSTEEETALAVVNESRLAKRARVTDVVPVSKDVVTVKRLDERTSGLAAPTMQLSGHSATVYSLKFDPSGQHAASASFDKSIFLWDVYGDCRNYNVLHGHKNAVLEVHWTYDSAQLVSASADKTVGVWDAQTGTRIKKFAGHTGIVNSCCPVTKGPTLVVSGSDDGTTKLWDIRSKRAVKTFENGYQVTATCFSGDNSQVISGGLDGDIKLWDLRKDAVSLVLQGHTDIITSISLSPDGNYLLSNAMDATVRRWDVRPFVVNTTRQLSVYHGAKHGFEKILIRSGWSSDMRLVASGSSDRHVYIWDTETGALRYHLPGHTGSVNEVTFHPNEPILKNDMPITMMKPVASLQPELSVLPSQPVANAIPVSRGDLVISGDCGGTNTRLSLWFIPQGVKHFTGNIAPGEVLYAEKYINENYASFAEVSHLFLKDALKKAVEKVPSLAGVVPTAAVLACAGPIMNNTVEFTNIKKGWKIEGAVLQRELGIETVKLINDFAAMGYGLLTLRPHEYIVLNDVPKEEGAPIATIGAGTGLGECFLTAGYDGKYSCFACEGGHTDFAPIDSLEIELYNWMKKDLGCPKRLSVERIVSGPGLAKTYEFLASKFPEKVNKEVHEKFVKANTLQGKVVGDYAKTDELCNTAMEIFVGAYGREAGNALLKYLPRGGFYITGGLAPKNLDYFTKRTIFTDAMFDKGRVSPAIKACPVYLVLTEDIGERGAHYYAYELLKSVTAPAKNGSIVEEITTGKYALAAQAAIVSAAAVAGVALGASMARKS</sequence>
<evidence type="ECO:0000313" key="8">
    <source>
        <dbReference type="EMBL" id="KAJ0399284.1"/>
    </source>
</evidence>
<keyword evidence="2" id="KW-0808">Transferase</keyword>
<dbReference type="PROSITE" id="PS50082">
    <property type="entry name" value="WD_REPEATS_2"/>
    <property type="match status" value="6"/>
</dbReference>
<dbReference type="Pfam" id="PF00400">
    <property type="entry name" value="WD40"/>
    <property type="match status" value="6"/>
</dbReference>
<feature type="repeat" description="WD" evidence="5">
    <location>
        <begin position="110"/>
        <end position="151"/>
    </location>
</feature>
<dbReference type="PROSITE" id="PS50294">
    <property type="entry name" value="WD_REPEATS_REGION"/>
    <property type="match status" value="5"/>
</dbReference>
<dbReference type="InterPro" id="IPR019775">
    <property type="entry name" value="WD40_repeat_CS"/>
</dbReference>
<evidence type="ECO:0000256" key="7">
    <source>
        <dbReference type="SAM" id="Phobius"/>
    </source>
</evidence>
<comment type="caution">
    <text evidence="8">The sequence shown here is derived from an EMBL/GenBank/DDBJ whole genome shotgun (WGS) entry which is preliminary data.</text>
</comment>
<protein>
    <recommendedName>
        <fullName evidence="10">Glucokinase</fullName>
    </recommendedName>
</protein>
<dbReference type="GO" id="GO:0006096">
    <property type="term" value="P:glycolytic process"/>
    <property type="evidence" value="ECO:0007669"/>
    <property type="project" value="InterPro"/>
</dbReference>
<dbReference type="InterPro" id="IPR015943">
    <property type="entry name" value="WD40/YVTN_repeat-like_dom_sf"/>
</dbReference>
<reference evidence="8" key="1">
    <citation type="submission" date="2021-12" db="EMBL/GenBank/DDBJ databases">
        <title>Prjna785345.</title>
        <authorList>
            <person name="Rujirawat T."/>
            <person name="Krajaejun T."/>
        </authorList>
    </citation>
    <scope>NUCLEOTIDE SEQUENCE</scope>
    <source>
        <strain evidence="8">Pi057C3</strain>
    </source>
</reference>
<feature type="repeat" description="WD" evidence="5">
    <location>
        <begin position="152"/>
        <end position="194"/>
    </location>
</feature>
<dbReference type="PANTHER" id="PTHR47363">
    <property type="entry name" value="GLUCOKINASE"/>
    <property type="match status" value="1"/>
</dbReference>
<feature type="repeat" description="WD" evidence="5">
    <location>
        <begin position="67"/>
        <end position="100"/>
    </location>
</feature>
<dbReference type="SUPFAM" id="SSF50978">
    <property type="entry name" value="WD40 repeat-like"/>
    <property type="match status" value="1"/>
</dbReference>
<proteinExistence type="predicted"/>
<feature type="region of interest" description="Disordered" evidence="6">
    <location>
        <begin position="1"/>
        <end position="20"/>
    </location>
</feature>
<feature type="repeat" description="WD" evidence="5">
    <location>
        <begin position="299"/>
        <end position="328"/>
    </location>
</feature>
<feature type="repeat" description="WD" evidence="5">
    <location>
        <begin position="201"/>
        <end position="235"/>
    </location>
</feature>
<dbReference type="GO" id="GO:0005524">
    <property type="term" value="F:ATP binding"/>
    <property type="evidence" value="ECO:0007669"/>
    <property type="project" value="InterPro"/>
</dbReference>
<dbReference type="PRINTS" id="PR00320">
    <property type="entry name" value="GPROTEINBRPT"/>
</dbReference>
<name>A0AAD5Q9V7_PYTIN</name>
<dbReference type="PANTHER" id="PTHR47363:SF1">
    <property type="entry name" value="GLUCOKINASE"/>
    <property type="match status" value="1"/>
</dbReference>
<dbReference type="Proteomes" id="UP001209570">
    <property type="component" value="Unassembled WGS sequence"/>
</dbReference>
<dbReference type="PROSITE" id="PS00678">
    <property type="entry name" value="WD_REPEATS_1"/>
    <property type="match status" value="5"/>
</dbReference>
<gene>
    <name evidence="8" type="ORF">P43SY_001868</name>
</gene>
<keyword evidence="9" id="KW-1185">Reference proteome</keyword>
<dbReference type="GO" id="GO:0004340">
    <property type="term" value="F:glucokinase activity"/>
    <property type="evidence" value="ECO:0007669"/>
    <property type="project" value="InterPro"/>
</dbReference>
<evidence type="ECO:0000256" key="1">
    <source>
        <dbReference type="ARBA" id="ARBA00022574"/>
    </source>
</evidence>